<name>A0ABV4CEQ3_9PSEU</name>
<accession>A0ABV4CEQ3</accession>
<dbReference type="RefSeq" id="WP_345359460.1">
    <property type="nucleotide sequence ID" value="NZ_BAABII010000004.1"/>
</dbReference>
<evidence type="ECO:0000256" key="1">
    <source>
        <dbReference type="SAM" id="SignalP"/>
    </source>
</evidence>
<evidence type="ECO:0000313" key="3">
    <source>
        <dbReference type="Proteomes" id="UP001564626"/>
    </source>
</evidence>
<proteinExistence type="predicted"/>
<protein>
    <submittedName>
        <fullName evidence="2">Uncharacterized protein</fullName>
    </submittedName>
</protein>
<reference evidence="2 3" key="1">
    <citation type="submission" date="2024-08" db="EMBL/GenBank/DDBJ databases">
        <title>Genome mining of Saccharopolyspora cebuensis PGLac3 from Nigerian medicinal plant.</title>
        <authorList>
            <person name="Ezeobiora C.E."/>
            <person name="Igbokwe N.H."/>
            <person name="Amin D.H."/>
            <person name="Mendie U.E."/>
        </authorList>
    </citation>
    <scope>NUCLEOTIDE SEQUENCE [LARGE SCALE GENOMIC DNA]</scope>
    <source>
        <strain evidence="2 3">PGLac3</strain>
    </source>
</reference>
<feature type="chain" id="PRO_5045729222" evidence="1">
    <location>
        <begin position="28"/>
        <end position="66"/>
    </location>
</feature>
<keyword evidence="3" id="KW-1185">Reference proteome</keyword>
<keyword evidence="1" id="KW-0732">Signal</keyword>
<feature type="signal peptide" evidence="1">
    <location>
        <begin position="1"/>
        <end position="27"/>
    </location>
</feature>
<gene>
    <name evidence="2" type="ORF">AB8O55_09290</name>
</gene>
<dbReference type="Proteomes" id="UP001564626">
    <property type="component" value="Unassembled WGS sequence"/>
</dbReference>
<comment type="caution">
    <text evidence="2">The sequence shown here is derived from an EMBL/GenBank/DDBJ whole genome shotgun (WGS) entry which is preliminary data.</text>
</comment>
<organism evidence="2 3">
    <name type="scientific">Saccharopolyspora cebuensis</name>
    <dbReference type="NCBI Taxonomy" id="418759"/>
    <lineage>
        <taxon>Bacteria</taxon>
        <taxon>Bacillati</taxon>
        <taxon>Actinomycetota</taxon>
        <taxon>Actinomycetes</taxon>
        <taxon>Pseudonocardiales</taxon>
        <taxon>Pseudonocardiaceae</taxon>
        <taxon>Saccharopolyspora</taxon>
    </lineage>
</organism>
<sequence>MRPLSRAALVGALALPLALSSAGLASASGGWDWTNTEICKILSCNHLNHEHSENHEHEEVNIAGIS</sequence>
<dbReference type="EMBL" id="JBGEHV010000012">
    <property type="protein sequence ID" value="MEY8039589.1"/>
    <property type="molecule type" value="Genomic_DNA"/>
</dbReference>
<evidence type="ECO:0000313" key="2">
    <source>
        <dbReference type="EMBL" id="MEY8039589.1"/>
    </source>
</evidence>